<feature type="disulfide bond" evidence="8">
    <location>
        <begin position="110"/>
        <end position="117"/>
    </location>
</feature>
<keyword evidence="2 9" id="KW-0645">Protease</keyword>
<evidence type="ECO:0000256" key="9">
    <source>
        <dbReference type="RuleBase" id="RU000454"/>
    </source>
</evidence>
<keyword evidence="3 9" id="KW-0064">Aspartyl protease</keyword>
<evidence type="ECO:0000256" key="10">
    <source>
        <dbReference type="SAM" id="SignalP"/>
    </source>
</evidence>
<dbReference type="InterPro" id="IPR001461">
    <property type="entry name" value="Aspartic_peptidase_A1"/>
</dbReference>
<accession>A0A7I4Y779</accession>
<dbReference type="GO" id="GO:0004190">
    <property type="term" value="F:aspartic-type endopeptidase activity"/>
    <property type="evidence" value="ECO:0007669"/>
    <property type="project" value="UniProtKB-KW"/>
</dbReference>
<name>A0A7I4Y779_HAECO</name>
<dbReference type="InterPro" id="IPR001969">
    <property type="entry name" value="Aspartic_peptidase_AS"/>
</dbReference>
<evidence type="ECO:0000256" key="4">
    <source>
        <dbReference type="ARBA" id="ARBA00022801"/>
    </source>
</evidence>
<feature type="chain" id="PRO_5029896344" evidence="10">
    <location>
        <begin position="19"/>
        <end position="409"/>
    </location>
</feature>
<feature type="domain" description="Peptidase A1" evidence="11">
    <location>
        <begin position="79"/>
        <end position="396"/>
    </location>
</feature>
<dbReference type="InterPro" id="IPR033121">
    <property type="entry name" value="PEPTIDASE_A1"/>
</dbReference>
<feature type="signal peptide" evidence="10">
    <location>
        <begin position="1"/>
        <end position="18"/>
    </location>
</feature>
<dbReference type="Gene3D" id="2.40.70.10">
    <property type="entry name" value="Acid Proteases"/>
    <property type="match status" value="2"/>
</dbReference>
<evidence type="ECO:0000256" key="5">
    <source>
        <dbReference type="ARBA" id="ARBA00023157"/>
    </source>
</evidence>
<feature type="active site" evidence="7">
    <location>
        <position position="288"/>
    </location>
</feature>
<evidence type="ECO:0000256" key="1">
    <source>
        <dbReference type="ARBA" id="ARBA00007447"/>
    </source>
</evidence>
<dbReference type="OrthoDB" id="5832796at2759"/>
<reference evidence="13" key="1">
    <citation type="submission" date="2020-12" db="UniProtKB">
        <authorList>
            <consortium name="WormBaseParasite"/>
        </authorList>
    </citation>
    <scope>IDENTIFICATION</scope>
    <source>
        <strain evidence="13">MHco3</strain>
    </source>
</reference>
<evidence type="ECO:0000256" key="8">
    <source>
        <dbReference type="PIRSR" id="PIRSR601461-2"/>
    </source>
</evidence>
<dbReference type="PROSITE" id="PS00141">
    <property type="entry name" value="ASP_PROTEASE"/>
    <property type="match status" value="1"/>
</dbReference>
<keyword evidence="12" id="KW-1185">Reference proteome</keyword>
<dbReference type="Proteomes" id="UP000025227">
    <property type="component" value="Unplaced"/>
</dbReference>
<evidence type="ECO:0000259" key="11">
    <source>
        <dbReference type="PROSITE" id="PS51767"/>
    </source>
</evidence>
<dbReference type="Pfam" id="PF00026">
    <property type="entry name" value="Asp"/>
    <property type="match status" value="1"/>
</dbReference>
<organism evidence="12 13">
    <name type="scientific">Haemonchus contortus</name>
    <name type="common">Barber pole worm</name>
    <dbReference type="NCBI Taxonomy" id="6289"/>
    <lineage>
        <taxon>Eukaryota</taxon>
        <taxon>Metazoa</taxon>
        <taxon>Ecdysozoa</taxon>
        <taxon>Nematoda</taxon>
        <taxon>Chromadorea</taxon>
        <taxon>Rhabditida</taxon>
        <taxon>Rhabditina</taxon>
        <taxon>Rhabditomorpha</taxon>
        <taxon>Strongyloidea</taxon>
        <taxon>Trichostrongylidae</taxon>
        <taxon>Haemonchus</taxon>
    </lineage>
</organism>
<evidence type="ECO:0000313" key="13">
    <source>
        <dbReference type="WBParaSite" id="HCON_00052780-00001"/>
    </source>
</evidence>
<keyword evidence="10" id="KW-0732">Signal</keyword>
<evidence type="ECO:0000256" key="7">
    <source>
        <dbReference type="PIRSR" id="PIRSR601461-1"/>
    </source>
</evidence>
<evidence type="ECO:0000256" key="2">
    <source>
        <dbReference type="ARBA" id="ARBA00022670"/>
    </source>
</evidence>
<dbReference type="FunFam" id="2.40.70.10:FF:000008">
    <property type="entry name" value="Cathepsin D"/>
    <property type="match status" value="1"/>
</dbReference>
<dbReference type="FunFam" id="2.40.70.10:FF:000002">
    <property type="entry name" value="Vacuolar aspartic proteinase"/>
    <property type="match status" value="1"/>
</dbReference>
<evidence type="ECO:0000313" key="12">
    <source>
        <dbReference type="Proteomes" id="UP000025227"/>
    </source>
</evidence>
<keyword evidence="4 9" id="KW-0378">Hydrolase</keyword>
<evidence type="ECO:0000256" key="6">
    <source>
        <dbReference type="ARBA" id="ARBA00023180"/>
    </source>
</evidence>
<evidence type="ECO:0000256" key="3">
    <source>
        <dbReference type="ARBA" id="ARBA00022750"/>
    </source>
</evidence>
<dbReference type="SUPFAM" id="SSF50630">
    <property type="entry name" value="Acid proteases"/>
    <property type="match status" value="1"/>
</dbReference>
<dbReference type="AlphaFoldDB" id="A0A7I4Y779"/>
<feature type="disulfide bond" evidence="8">
    <location>
        <begin position="322"/>
        <end position="355"/>
    </location>
</feature>
<dbReference type="InterPro" id="IPR021109">
    <property type="entry name" value="Peptidase_aspartic_dom_sf"/>
</dbReference>
<comment type="similarity">
    <text evidence="1 9">Belongs to the peptidase A1 family.</text>
</comment>
<dbReference type="GO" id="GO:0005764">
    <property type="term" value="C:lysosome"/>
    <property type="evidence" value="ECO:0007669"/>
    <property type="project" value="TreeGrafter"/>
</dbReference>
<feature type="active site" evidence="7">
    <location>
        <position position="97"/>
    </location>
</feature>
<dbReference type="OMA" id="CPLHQRY"/>
<dbReference type="GO" id="GO:0006508">
    <property type="term" value="P:proteolysis"/>
    <property type="evidence" value="ECO:0007669"/>
    <property type="project" value="UniProtKB-KW"/>
</dbReference>
<keyword evidence="6" id="KW-0325">Glycoprotein</keyword>
<dbReference type="WBParaSite" id="HCON_00052780-00001">
    <property type="protein sequence ID" value="HCON_00052780-00001"/>
    <property type="gene ID" value="HCON_00052780"/>
</dbReference>
<sequence>MKEHFLFILLAICATINALLRVPVLKSSYKQKSIDGNAIAEFLKQKYIKGYVLASDNATNATNATGLSVPLLYSSNIAYYGLIYIGTPEQQFRVQFDTGSANLWVPCMGCNASDEACQNHRKFNCQQSTTCNETKDEFEVEYGSGTVTAYIDYDIVCFGCGCSYCTNRTQGFGCAISETDKFATEVFDGILGMAWNSDAVGGISPPLDQIFADKEMCPESLFAFYMGGANNDRGAAGELTICGIDPAHYKGAIAWVPLIAERLWRIELGPVYTRGTTLTTGPQQAIVDTGSSIITAPMSVVQQIVNLAGAKASAQGTYEIECNTTSSLPALIFTLGGQEFILEGSDYVVQLNQTCVLGFLGLDLPPPIGPIWILGDVFLRSVYTVFDHGNKRVGFANPIKECVNSTSNS</sequence>
<dbReference type="PRINTS" id="PR00792">
    <property type="entry name" value="PEPSIN"/>
</dbReference>
<proteinExistence type="inferred from homology"/>
<dbReference type="PROSITE" id="PS51767">
    <property type="entry name" value="PEPTIDASE_A1"/>
    <property type="match status" value="1"/>
</dbReference>
<dbReference type="PANTHER" id="PTHR47966:SF40">
    <property type="entry name" value="ASPARTIC PROTEASE 3"/>
    <property type="match status" value="1"/>
</dbReference>
<keyword evidence="5 8" id="KW-1015">Disulfide bond</keyword>
<protein>
    <submittedName>
        <fullName evidence="13">Peptidase A1 domain-containing protein</fullName>
    </submittedName>
</protein>
<dbReference type="PANTHER" id="PTHR47966">
    <property type="entry name" value="BETA-SITE APP-CLEAVING ENZYME, ISOFORM A-RELATED"/>
    <property type="match status" value="1"/>
</dbReference>